<organism evidence="1 2">
    <name type="scientific">Oleoguttula mirabilis</name>
    <dbReference type="NCBI Taxonomy" id="1507867"/>
    <lineage>
        <taxon>Eukaryota</taxon>
        <taxon>Fungi</taxon>
        <taxon>Dikarya</taxon>
        <taxon>Ascomycota</taxon>
        <taxon>Pezizomycotina</taxon>
        <taxon>Dothideomycetes</taxon>
        <taxon>Dothideomycetidae</taxon>
        <taxon>Mycosphaerellales</taxon>
        <taxon>Teratosphaeriaceae</taxon>
        <taxon>Oleoguttula</taxon>
    </lineage>
</organism>
<dbReference type="Proteomes" id="UP001324427">
    <property type="component" value="Unassembled WGS sequence"/>
</dbReference>
<evidence type="ECO:0000313" key="2">
    <source>
        <dbReference type="Proteomes" id="UP001324427"/>
    </source>
</evidence>
<evidence type="ECO:0000313" key="1">
    <source>
        <dbReference type="EMBL" id="KAK4540779.1"/>
    </source>
</evidence>
<sequence length="248" mass="27070">MKPASATSAAPLLDSHSKRMADLSIAPTLAARLLAIKNEGRITREEYDLLAANLDANASTVTLPDNITIATIAHPSYSALEAISRVLNTAELLEQIILQLPPLVIINTAMRVCKGFNHAIEASPAIQRKIYRSPDRKMGEHTLLFEAGHGGAGLTATRSHILWVDGIAREALYVDVKPRVLLDALARYPTLRKTLLAQPPVQAVRFAVRDVSWDSEAPKVIWRKEGVTFGDLYAAMDNAKAAICAIYR</sequence>
<comment type="caution">
    <text evidence="1">The sequence shown here is derived from an EMBL/GenBank/DDBJ whole genome shotgun (WGS) entry which is preliminary data.</text>
</comment>
<dbReference type="AlphaFoldDB" id="A0AAV9J8R2"/>
<evidence type="ECO:0008006" key="3">
    <source>
        <dbReference type="Google" id="ProtNLM"/>
    </source>
</evidence>
<dbReference type="EMBL" id="JAVFHQ010000061">
    <property type="protein sequence ID" value="KAK4540779.1"/>
    <property type="molecule type" value="Genomic_DNA"/>
</dbReference>
<gene>
    <name evidence="1" type="ORF">LTR36_008856</name>
</gene>
<name>A0AAV9J8R2_9PEZI</name>
<accession>A0AAV9J8R2</accession>
<reference evidence="1 2" key="1">
    <citation type="submission" date="2021-11" db="EMBL/GenBank/DDBJ databases">
        <title>Black yeast isolated from Biological Soil Crust.</title>
        <authorList>
            <person name="Kurbessoian T."/>
        </authorList>
    </citation>
    <scope>NUCLEOTIDE SEQUENCE [LARGE SCALE GENOMIC DNA]</scope>
    <source>
        <strain evidence="1 2">CCFEE 5522</strain>
    </source>
</reference>
<keyword evidence="2" id="KW-1185">Reference proteome</keyword>
<protein>
    <recommendedName>
        <fullName evidence="3">SHOCT domain-containing protein</fullName>
    </recommendedName>
</protein>
<proteinExistence type="predicted"/>